<protein>
    <submittedName>
        <fullName evidence="1">Uncharacterized protein</fullName>
    </submittedName>
</protein>
<proteinExistence type="predicted"/>
<dbReference type="Proteomes" id="UP000001431">
    <property type="component" value="Chromosome"/>
</dbReference>
<dbReference type="EMBL" id="CP000561">
    <property type="protein sequence ID" value="ABO07501.1"/>
    <property type="molecule type" value="Genomic_DNA"/>
</dbReference>
<dbReference type="eggNOG" id="arCOG05469">
    <property type="taxonomic scope" value="Archaea"/>
</dbReference>
<evidence type="ECO:0000313" key="1">
    <source>
        <dbReference type="EMBL" id="ABO07501.1"/>
    </source>
</evidence>
<keyword evidence="2" id="KW-1185">Reference proteome</keyword>
<gene>
    <name evidence="1" type="ordered locus">Pcal_0061</name>
</gene>
<accession>A3MS84</accession>
<name>A3MS84_PYRCJ</name>
<dbReference type="RefSeq" id="WP_011848758.1">
    <property type="nucleotide sequence ID" value="NC_009073.1"/>
</dbReference>
<evidence type="ECO:0000313" key="2">
    <source>
        <dbReference type="Proteomes" id="UP000001431"/>
    </source>
</evidence>
<dbReference type="AlphaFoldDB" id="A3MS84"/>
<reference evidence="1" key="1">
    <citation type="submission" date="2007-02" db="EMBL/GenBank/DDBJ databases">
        <title>Complete sequence of Pyrobaculum calidifontis JCM 11548.</title>
        <authorList>
            <consortium name="US DOE Joint Genome Institute"/>
            <person name="Copeland A."/>
            <person name="Lucas S."/>
            <person name="Lapidus A."/>
            <person name="Barry K."/>
            <person name="Glavina del Rio T."/>
            <person name="Dalin E."/>
            <person name="Tice H."/>
            <person name="Pitluck S."/>
            <person name="Chain P."/>
            <person name="Malfatti S."/>
            <person name="Shin M."/>
            <person name="Vergez L."/>
            <person name="Schmutz J."/>
            <person name="Larimer F."/>
            <person name="Land M."/>
            <person name="Hauser L."/>
            <person name="Kyrpides N."/>
            <person name="Mikhailova N."/>
            <person name="Cozen A.E."/>
            <person name="Fitz-Gibbon S.T."/>
            <person name="House C.H."/>
            <person name="Saltikov C."/>
            <person name="Lowe T.M."/>
            <person name="Richardson P."/>
        </authorList>
    </citation>
    <scope>NUCLEOTIDE SEQUENCE [LARGE SCALE GENOMIC DNA]</scope>
    <source>
        <strain evidence="1">JCM 11548</strain>
    </source>
</reference>
<dbReference type="OrthoDB" id="27800at2157"/>
<dbReference type="GeneID" id="4908868"/>
<organism evidence="1 2">
    <name type="scientific">Pyrobaculum calidifontis (strain DSM 21063 / JCM 11548 / VA1)</name>
    <dbReference type="NCBI Taxonomy" id="410359"/>
    <lineage>
        <taxon>Archaea</taxon>
        <taxon>Thermoproteota</taxon>
        <taxon>Thermoprotei</taxon>
        <taxon>Thermoproteales</taxon>
        <taxon>Thermoproteaceae</taxon>
        <taxon>Pyrobaculum</taxon>
    </lineage>
</organism>
<dbReference type="KEGG" id="pcl:Pcal_0061"/>
<dbReference type="HOGENOM" id="CLU_1709205_0_0_2"/>
<sequence>MEIAVAASTIGKRRFFIDITHWDSVDRFHKPFLVNPGHPAGLSVAVFDLSRYINEVAQIYKEASEALASARREFVKSASRAWPLRFLLPARIEPPALGPEWEIKTHVENVIGKKFGGWGEVLVGRVAVEVRDRAVYIGGVPSIGHTYLRMLGALSI</sequence>